<keyword evidence="8" id="KW-0442">Lipid degradation</keyword>
<dbReference type="GeneTree" id="ENSGT00390000015395"/>
<keyword evidence="4" id="KW-0813">Transport</keyword>
<dbReference type="Pfam" id="PF05778">
    <property type="entry name" value="Apo-CIII"/>
    <property type="match status" value="1"/>
</dbReference>
<reference evidence="14" key="2">
    <citation type="submission" date="2025-09" db="UniProtKB">
        <authorList>
            <consortium name="Ensembl"/>
        </authorList>
    </citation>
    <scope>IDENTIFICATION</scope>
</reference>
<evidence type="ECO:0000256" key="4">
    <source>
        <dbReference type="ARBA" id="ARBA00022448"/>
    </source>
</evidence>
<dbReference type="GO" id="GO:0055102">
    <property type="term" value="F:lipase inhibitor activity"/>
    <property type="evidence" value="ECO:0007669"/>
    <property type="project" value="TreeGrafter"/>
</dbReference>
<dbReference type="GO" id="GO:0042627">
    <property type="term" value="C:chylomicron"/>
    <property type="evidence" value="ECO:0007669"/>
    <property type="project" value="UniProtKB-KW"/>
</dbReference>
<dbReference type="GO" id="GO:0034363">
    <property type="term" value="C:intermediate-density lipoprotein particle"/>
    <property type="evidence" value="ECO:0007669"/>
    <property type="project" value="TreeGrafter"/>
</dbReference>
<dbReference type="AlphaFoldDB" id="A0A8C6RPY9"/>
<proteinExistence type="inferred from homology"/>
<keyword evidence="15" id="KW-1185">Reference proteome</keyword>
<dbReference type="GO" id="GO:0042157">
    <property type="term" value="P:lipoprotein metabolic process"/>
    <property type="evidence" value="ECO:0007669"/>
    <property type="project" value="InterPro"/>
</dbReference>
<dbReference type="GO" id="GO:0010916">
    <property type="term" value="P:negative regulation of very-low-density lipoprotein particle clearance"/>
    <property type="evidence" value="ECO:0007669"/>
    <property type="project" value="TreeGrafter"/>
</dbReference>
<dbReference type="GO" id="GO:0005543">
    <property type="term" value="F:phospholipid binding"/>
    <property type="evidence" value="ECO:0007669"/>
    <property type="project" value="TreeGrafter"/>
</dbReference>
<keyword evidence="11" id="KW-0850">VLDL</keyword>
<evidence type="ECO:0000256" key="13">
    <source>
        <dbReference type="ARBA" id="ARBA00045699"/>
    </source>
</evidence>
<comment type="function">
    <text evidence="13">Component of triglyceride-rich very low density lipoproteins (VLDL) and high density lipoproteins (HDL) in plasma. Plays a multifaceted role in triglyceride homeostasis. Intracellularly, promotes hepatic very low density lipoprotein 1 (VLDL1) assembly and secretion; extracellularly, attenuates hydrolysis and clearance of triglyceride-rich lipoproteins (TRLs). Impairs the lipolysis of TRLs by inhibiting lipoprotein lipase and the hepatic uptake of TRLs by remnant receptors. Formed of several curved helices connected via semiflexible hinges, so that it can wrap tightly around the curved micelle surface and easily adapt to the different diameters of its natural binding partners.</text>
</comment>
<evidence type="ECO:0000256" key="3">
    <source>
        <dbReference type="ARBA" id="ARBA00015570"/>
    </source>
</evidence>
<dbReference type="InterPro" id="IPR008403">
    <property type="entry name" value="Apo-CIII"/>
</dbReference>
<evidence type="ECO:0000256" key="12">
    <source>
        <dbReference type="ARBA" id="ARBA00031173"/>
    </source>
</evidence>
<dbReference type="Ensembl" id="ENSNGAT00000026749.1">
    <property type="protein sequence ID" value="ENSNGAP00000021073.1"/>
    <property type="gene ID" value="ENSNGAG00000020371.1"/>
</dbReference>
<dbReference type="GO" id="GO:0010989">
    <property type="term" value="P:negative regulation of low-density lipoprotein particle clearance"/>
    <property type="evidence" value="ECO:0007669"/>
    <property type="project" value="TreeGrafter"/>
</dbReference>
<evidence type="ECO:0000256" key="6">
    <source>
        <dbReference type="ARBA" id="ARBA00022525"/>
    </source>
</evidence>
<keyword evidence="6" id="KW-0964">Secreted</keyword>
<dbReference type="GO" id="GO:0034366">
    <property type="term" value="C:spherical high-density lipoprotein particle"/>
    <property type="evidence" value="ECO:0007669"/>
    <property type="project" value="TreeGrafter"/>
</dbReference>
<dbReference type="GO" id="GO:0034361">
    <property type="term" value="C:very-low-density lipoprotein particle"/>
    <property type="evidence" value="ECO:0007669"/>
    <property type="project" value="UniProtKB-KW"/>
</dbReference>
<dbReference type="PANTHER" id="PTHR14225">
    <property type="entry name" value="APOLIPOPROTEIN C-III"/>
    <property type="match status" value="1"/>
</dbReference>
<evidence type="ECO:0000256" key="1">
    <source>
        <dbReference type="ARBA" id="ARBA00004613"/>
    </source>
</evidence>
<reference evidence="14" key="1">
    <citation type="submission" date="2025-08" db="UniProtKB">
        <authorList>
            <consortium name="Ensembl"/>
        </authorList>
    </citation>
    <scope>IDENTIFICATION</scope>
</reference>
<dbReference type="Gene3D" id="6.10.90.10">
    <property type="entry name" value="Apolipoprotein CIII"/>
    <property type="match status" value="1"/>
</dbReference>
<dbReference type="GO" id="GO:0016042">
    <property type="term" value="P:lipid catabolic process"/>
    <property type="evidence" value="ECO:0007669"/>
    <property type="project" value="UniProtKB-KW"/>
</dbReference>
<dbReference type="GO" id="GO:0010987">
    <property type="term" value="P:negative regulation of high-density lipoprotein particle clearance"/>
    <property type="evidence" value="ECO:0007669"/>
    <property type="project" value="TreeGrafter"/>
</dbReference>
<keyword evidence="10" id="KW-0443">Lipid metabolism</keyword>
<evidence type="ECO:0000256" key="11">
    <source>
        <dbReference type="ARBA" id="ARBA00023313"/>
    </source>
</evidence>
<dbReference type="Proteomes" id="UP000694381">
    <property type="component" value="Unassembled WGS sequence"/>
</dbReference>
<dbReference type="InterPro" id="IPR038195">
    <property type="entry name" value="Apo_CIII_sf"/>
</dbReference>
<organism evidence="14 15">
    <name type="scientific">Nannospalax galili</name>
    <name type="common">Northern Israeli blind subterranean mole rat</name>
    <name type="synonym">Spalax galili</name>
    <dbReference type="NCBI Taxonomy" id="1026970"/>
    <lineage>
        <taxon>Eukaryota</taxon>
        <taxon>Metazoa</taxon>
        <taxon>Chordata</taxon>
        <taxon>Craniata</taxon>
        <taxon>Vertebrata</taxon>
        <taxon>Euteleostomi</taxon>
        <taxon>Mammalia</taxon>
        <taxon>Eutheria</taxon>
        <taxon>Euarchontoglires</taxon>
        <taxon>Glires</taxon>
        <taxon>Rodentia</taxon>
        <taxon>Myomorpha</taxon>
        <taxon>Muroidea</taxon>
        <taxon>Spalacidae</taxon>
        <taxon>Spalacinae</taxon>
        <taxon>Nannospalax</taxon>
    </lineage>
</organism>
<dbReference type="GO" id="GO:0070653">
    <property type="term" value="F:high-density lipoprotein particle receptor binding"/>
    <property type="evidence" value="ECO:0007669"/>
    <property type="project" value="TreeGrafter"/>
</dbReference>
<keyword evidence="9" id="KW-0445">Lipid transport</keyword>
<dbReference type="OMA" id="YWSTFKG"/>
<evidence type="ECO:0000313" key="15">
    <source>
        <dbReference type="Proteomes" id="UP000694381"/>
    </source>
</evidence>
<evidence type="ECO:0000256" key="7">
    <source>
        <dbReference type="ARBA" id="ARBA00022729"/>
    </source>
</evidence>
<name>A0A8C6RPY9_NANGA</name>
<keyword evidence="7" id="KW-0732">Signal</keyword>
<dbReference type="GO" id="GO:0006869">
    <property type="term" value="P:lipid transport"/>
    <property type="evidence" value="ECO:0007669"/>
    <property type="project" value="UniProtKB-KW"/>
</dbReference>
<evidence type="ECO:0000256" key="5">
    <source>
        <dbReference type="ARBA" id="ARBA00022513"/>
    </source>
</evidence>
<keyword evidence="5" id="KW-0162">Chylomicron</keyword>
<dbReference type="GO" id="GO:0070328">
    <property type="term" value="P:triglyceride homeostasis"/>
    <property type="evidence" value="ECO:0007669"/>
    <property type="project" value="TreeGrafter"/>
</dbReference>
<accession>A0A8C6RPY9</accession>
<evidence type="ECO:0000256" key="10">
    <source>
        <dbReference type="ARBA" id="ARBA00023098"/>
    </source>
</evidence>
<comment type="similarity">
    <text evidence="2">Belongs to the apolipoprotein C3 family.</text>
</comment>
<dbReference type="PANTHER" id="PTHR14225:SF0">
    <property type="entry name" value="APOLIPOPROTEIN C-III"/>
    <property type="match status" value="1"/>
</dbReference>
<evidence type="ECO:0000256" key="9">
    <source>
        <dbReference type="ARBA" id="ARBA00023055"/>
    </source>
</evidence>
<dbReference type="GO" id="GO:0042632">
    <property type="term" value="P:cholesterol homeostasis"/>
    <property type="evidence" value="ECO:0007669"/>
    <property type="project" value="TreeGrafter"/>
</dbReference>
<dbReference type="GO" id="GO:0010897">
    <property type="term" value="P:negative regulation of triglyceride catabolic process"/>
    <property type="evidence" value="ECO:0007669"/>
    <property type="project" value="TreeGrafter"/>
</dbReference>
<gene>
    <name evidence="14" type="primary">Apoc3</name>
</gene>
<evidence type="ECO:0000256" key="8">
    <source>
        <dbReference type="ARBA" id="ARBA00022963"/>
    </source>
</evidence>
<evidence type="ECO:0000256" key="2">
    <source>
        <dbReference type="ARBA" id="ARBA00011008"/>
    </source>
</evidence>
<comment type="subcellular location">
    <subcellularLocation>
        <location evidence="1">Secreted</location>
    </subcellularLocation>
</comment>
<sequence>FTSGAATFSREESRCGGPQIVLPHKTVSCRNRGTMQPRMLLIIALLALLASARASEVEEPKLLGSVQGYMKQAAKTVHDALTSVQKSEMAQQARDWVDDGLSSLKDYWSTFTHKFSGLWDSTPEVKSTPAPEV</sequence>
<evidence type="ECO:0000313" key="14">
    <source>
        <dbReference type="Ensembl" id="ENSNGAP00000021073.1"/>
    </source>
</evidence>
<protein>
    <recommendedName>
        <fullName evidence="3">Apolipoprotein C-III</fullName>
    </recommendedName>
    <alternativeName>
        <fullName evidence="12">Apolipoprotein C3</fullName>
    </alternativeName>
</protein>